<dbReference type="EMBL" id="NGQC01000048">
    <property type="protein sequence ID" value="OYT02692.1"/>
    <property type="molecule type" value="Genomic_DNA"/>
</dbReference>
<feature type="coiled-coil region" evidence="1">
    <location>
        <begin position="190"/>
        <end position="249"/>
    </location>
</feature>
<comment type="caution">
    <text evidence="2">The sequence shown here is derived from an EMBL/GenBank/DDBJ whole genome shotgun (WGS) entry which is preliminary data.</text>
</comment>
<dbReference type="Proteomes" id="UP000216122">
    <property type="component" value="Unassembled WGS sequence"/>
</dbReference>
<gene>
    <name evidence="2" type="ORF">CBG21_07925</name>
</gene>
<evidence type="ECO:0000256" key="1">
    <source>
        <dbReference type="SAM" id="Coils"/>
    </source>
</evidence>
<proteinExistence type="predicted"/>
<reference evidence="2 3" key="2">
    <citation type="submission" date="2017-09" db="EMBL/GenBank/DDBJ databases">
        <title>Tripartite evolution among Lactobacillus johnsonii, Lactobacillus taiwanensis, Lactobacillus reuteri and their rodent host.</title>
        <authorList>
            <person name="Wang T."/>
            <person name="Knowles S."/>
            <person name="Cheng C."/>
        </authorList>
    </citation>
    <scope>NUCLEOTIDE SEQUENCE [LARGE SCALE GENOMIC DNA]</scope>
    <source>
        <strain evidence="2 3">103v</strain>
    </source>
</reference>
<reference evidence="3" key="1">
    <citation type="submission" date="2017-05" db="EMBL/GenBank/DDBJ databases">
        <authorList>
            <person name="Lin X.B."/>
            <person name="Stothard P."/>
            <person name="Tasseva G."/>
            <person name="Walter J."/>
        </authorList>
    </citation>
    <scope>NUCLEOTIDE SEQUENCE [LARGE SCALE GENOMIC DNA]</scope>
    <source>
        <strain evidence="3">103v</strain>
    </source>
</reference>
<accession>A0A256VGV2</accession>
<name>A0A256VGV2_LIMRT</name>
<dbReference type="AlphaFoldDB" id="A0A256VGV2"/>
<evidence type="ECO:0000313" key="3">
    <source>
        <dbReference type="Proteomes" id="UP000216122"/>
    </source>
</evidence>
<feature type="coiled-coil region" evidence="1">
    <location>
        <begin position="64"/>
        <end position="116"/>
    </location>
</feature>
<sequence>MSRGNRMNVFMNKAMINQAKKQSMEHSKNNKTRKQELIKKYEKHQRTATSPKKAIKPNYPNKEIQKLRQQINKLEQERQRLIAKNKQAEQQNKRLIRQLKNDNRILRQQLRDQEKSIKDSQLHNDQAAAKLMVEYSEISSWLKIFDLLEIDPFADGSARFQLQSEYQEMISFQILLLQVLNIVERQLATFKTKAKQYNKVKRQCNQLESQLKKLQKSYQEQFEASRRDKREFRQKLRDFELENERMRNRYINGDRLSNAFHIMFDQLNEKTVQQYAQLAPLLERVIMTFKEATVKHDSPFMYGYYYEKDGQAYIGDQDGQGFKPLQDNSITKRMAEDLQDGVAIKAQRVGGTHYQLVNTLPWVNKLFRYLSDYGSFQPNRLVATKGTIKLSKLLSERPKESKKSAQPVPKVIMGKIIGNTVRAPKVINCKTANSERKPVKEKVTIINPDKIAWLYSKNLLLIGNKKINFMVTQLRKYVNLSVMDAYEESLPLIYKKIQAADYVFVLLGSVPHSLTNYLKQHPEFDNKVEYFYRADANEGVRRLNYLYMNSEK</sequence>
<organism evidence="2 3">
    <name type="scientific">Limosilactobacillus reuteri</name>
    <name type="common">Lactobacillus reuteri</name>
    <dbReference type="NCBI Taxonomy" id="1598"/>
    <lineage>
        <taxon>Bacteria</taxon>
        <taxon>Bacillati</taxon>
        <taxon>Bacillota</taxon>
        <taxon>Bacilli</taxon>
        <taxon>Lactobacillales</taxon>
        <taxon>Lactobacillaceae</taxon>
        <taxon>Limosilactobacillus</taxon>
    </lineage>
</organism>
<keyword evidence="1" id="KW-0175">Coiled coil</keyword>
<evidence type="ECO:0000313" key="2">
    <source>
        <dbReference type="EMBL" id="OYT02692.1"/>
    </source>
</evidence>
<protein>
    <submittedName>
        <fullName evidence="2">Uncharacterized protein</fullName>
    </submittedName>
</protein>
<dbReference type="RefSeq" id="WP_094538439.1">
    <property type="nucleotide sequence ID" value="NZ_NGQC01000048.1"/>
</dbReference>